<dbReference type="AlphaFoldDB" id="A0AAV5JS00"/>
<proteinExistence type="predicted"/>
<name>A0AAV5JS00_9ROSI</name>
<evidence type="ECO:0000313" key="2">
    <source>
        <dbReference type="EMBL" id="GKV13500.1"/>
    </source>
</evidence>
<dbReference type="Proteomes" id="UP001054252">
    <property type="component" value="Unassembled WGS sequence"/>
</dbReference>
<organism evidence="2 3">
    <name type="scientific">Rubroshorea leprosula</name>
    <dbReference type="NCBI Taxonomy" id="152421"/>
    <lineage>
        <taxon>Eukaryota</taxon>
        <taxon>Viridiplantae</taxon>
        <taxon>Streptophyta</taxon>
        <taxon>Embryophyta</taxon>
        <taxon>Tracheophyta</taxon>
        <taxon>Spermatophyta</taxon>
        <taxon>Magnoliopsida</taxon>
        <taxon>eudicotyledons</taxon>
        <taxon>Gunneridae</taxon>
        <taxon>Pentapetalae</taxon>
        <taxon>rosids</taxon>
        <taxon>malvids</taxon>
        <taxon>Malvales</taxon>
        <taxon>Dipterocarpaceae</taxon>
        <taxon>Rubroshorea</taxon>
    </lineage>
</organism>
<comment type="caution">
    <text evidence="2">The sequence shown here is derived from an EMBL/GenBank/DDBJ whole genome shotgun (WGS) entry which is preliminary data.</text>
</comment>
<evidence type="ECO:0000313" key="3">
    <source>
        <dbReference type="Proteomes" id="UP001054252"/>
    </source>
</evidence>
<gene>
    <name evidence="2" type="ORF">SLEP1_g24500</name>
</gene>
<feature type="region of interest" description="Disordered" evidence="1">
    <location>
        <begin position="1"/>
        <end position="64"/>
    </location>
</feature>
<accession>A0AAV5JS00</accession>
<evidence type="ECO:0000256" key="1">
    <source>
        <dbReference type="SAM" id="MobiDB-lite"/>
    </source>
</evidence>
<reference evidence="2 3" key="1">
    <citation type="journal article" date="2021" name="Commun. Biol.">
        <title>The genome of Shorea leprosula (Dipterocarpaceae) highlights the ecological relevance of drought in aseasonal tropical rainforests.</title>
        <authorList>
            <person name="Ng K.K.S."/>
            <person name="Kobayashi M.J."/>
            <person name="Fawcett J.A."/>
            <person name="Hatakeyama M."/>
            <person name="Paape T."/>
            <person name="Ng C.H."/>
            <person name="Ang C.C."/>
            <person name="Tnah L.H."/>
            <person name="Lee C.T."/>
            <person name="Nishiyama T."/>
            <person name="Sese J."/>
            <person name="O'Brien M.J."/>
            <person name="Copetti D."/>
            <person name="Mohd Noor M.I."/>
            <person name="Ong R.C."/>
            <person name="Putra M."/>
            <person name="Sireger I.Z."/>
            <person name="Indrioko S."/>
            <person name="Kosugi Y."/>
            <person name="Izuno A."/>
            <person name="Isagi Y."/>
            <person name="Lee S.L."/>
            <person name="Shimizu K.K."/>
        </authorList>
    </citation>
    <scope>NUCLEOTIDE SEQUENCE [LARGE SCALE GENOMIC DNA]</scope>
    <source>
        <strain evidence="2">214</strain>
    </source>
</reference>
<sequence>MGEIGLKGSCPYRNSISKAGAGGFGGKRPAAAASYQKKPKDSNPTEPDGQGRKKQSRSRISGLRERILSPKSCDLTRKEEEIHQAHRFPKAGAGGLEGGWSGAGESLLYPRDTATWYPNPMGKHHINNFFRLHQSQNQKTTDVVFSHWVGIPRLLYPGDTADFLQVQGRRKEEQMRR</sequence>
<protein>
    <submittedName>
        <fullName evidence="2">Uncharacterized protein</fullName>
    </submittedName>
</protein>
<keyword evidence="3" id="KW-1185">Reference proteome</keyword>
<dbReference type="EMBL" id="BPVZ01000039">
    <property type="protein sequence ID" value="GKV13500.1"/>
    <property type="molecule type" value="Genomic_DNA"/>
</dbReference>